<protein>
    <submittedName>
        <fullName evidence="1">Uncharacterized protein</fullName>
    </submittedName>
</protein>
<proteinExistence type="predicted"/>
<dbReference type="Proteomes" id="UP000287224">
    <property type="component" value="Unassembled WGS sequence"/>
</dbReference>
<comment type="caution">
    <text evidence="1">The sequence shown here is derived from an EMBL/GenBank/DDBJ whole genome shotgun (WGS) entry which is preliminary data.</text>
</comment>
<dbReference type="OrthoDB" id="162713at2"/>
<organism evidence="1 2">
    <name type="scientific">Dictyobacter aurantiacus</name>
    <dbReference type="NCBI Taxonomy" id="1936993"/>
    <lineage>
        <taxon>Bacteria</taxon>
        <taxon>Bacillati</taxon>
        <taxon>Chloroflexota</taxon>
        <taxon>Ktedonobacteria</taxon>
        <taxon>Ktedonobacterales</taxon>
        <taxon>Dictyobacteraceae</taxon>
        <taxon>Dictyobacter</taxon>
    </lineage>
</organism>
<name>A0A401ZBI2_9CHLR</name>
<evidence type="ECO:0000313" key="2">
    <source>
        <dbReference type="Proteomes" id="UP000287224"/>
    </source>
</evidence>
<accession>A0A401ZBI2</accession>
<gene>
    <name evidence="1" type="ORF">KDAU_14420</name>
</gene>
<dbReference type="EMBL" id="BIFQ01000001">
    <property type="protein sequence ID" value="GCE04113.1"/>
    <property type="molecule type" value="Genomic_DNA"/>
</dbReference>
<evidence type="ECO:0000313" key="1">
    <source>
        <dbReference type="EMBL" id="GCE04113.1"/>
    </source>
</evidence>
<keyword evidence="2" id="KW-1185">Reference proteome</keyword>
<dbReference type="RefSeq" id="WP_126595299.1">
    <property type="nucleotide sequence ID" value="NZ_BIFQ01000001.1"/>
</dbReference>
<sequence>MPATFSYANILHAVGQVLDQIGVKSIAIHEEEDGLFVEGFNSDGQLQVQMRYDIASLYELVSRADIEAEEHTTTQTSGVLSRFLSEHHRELVGASL</sequence>
<dbReference type="AlphaFoldDB" id="A0A401ZBI2"/>
<reference evidence="2" key="1">
    <citation type="submission" date="2018-12" db="EMBL/GenBank/DDBJ databases">
        <title>Tengunoibacter tsumagoiensis gen. nov., sp. nov., Dictyobacter kobayashii sp. nov., D. alpinus sp. nov., and D. joshuensis sp. nov. and description of Dictyobacteraceae fam. nov. within the order Ktedonobacterales isolated from Tengu-no-mugimeshi.</title>
        <authorList>
            <person name="Wang C.M."/>
            <person name="Zheng Y."/>
            <person name="Sakai Y."/>
            <person name="Toyoda A."/>
            <person name="Minakuchi Y."/>
            <person name="Abe K."/>
            <person name="Yokota A."/>
            <person name="Yabe S."/>
        </authorList>
    </citation>
    <scope>NUCLEOTIDE SEQUENCE [LARGE SCALE GENOMIC DNA]</scope>
    <source>
        <strain evidence="2">S-27</strain>
    </source>
</reference>